<feature type="non-terminal residue" evidence="1">
    <location>
        <position position="1"/>
    </location>
</feature>
<dbReference type="AlphaFoldDB" id="A0A7R9C144"/>
<protein>
    <submittedName>
        <fullName evidence="1">Uncharacterized protein</fullName>
    </submittedName>
</protein>
<dbReference type="EMBL" id="CAJPEX010006884">
    <property type="protein sequence ID" value="CAG0924230.1"/>
    <property type="molecule type" value="Genomic_DNA"/>
</dbReference>
<evidence type="ECO:0000313" key="1">
    <source>
        <dbReference type="EMBL" id="CAD7284078.1"/>
    </source>
</evidence>
<proteinExistence type="predicted"/>
<name>A0A7R9C144_9CRUS</name>
<evidence type="ECO:0000313" key="2">
    <source>
        <dbReference type="Proteomes" id="UP000678499"/>
    </source>
</evidence>
<sequence length="81" mass="9414">MVLGCVLEEARIKRPLLAVFYNDRVDTLADLSENIVNVPMTVHLQEKKQFKRPIFSAKKCFARPRGSVIFKTRTTHLHNEF</sequence>
<organism evidence="1">
    <name type="scientific">Notodromas monacha</name>
    <dbReference type="NCBI Taxonomy" id="399045"/>
    <lineage>
        <taxon>Eukaryota</taxon>
        <taxon>Metazoa</taxon>
        <taxon>Ecdysozoa</taxon>
        <taxon>Arthropoda</taxon>
        <taxon>Crustacea</taxon>
        <taxon>Oligostraca</taxon>
        <taxon>Ostracoda</taxon>
        <taxon>Podocopa</taxon>
        <taxon>Podocopida</taxon>
        <taxon>Cypridocopina</taxon>
        <taxon>Cypridoidea</taxon>
        <taxon>Cyprididae</taxon>
        <taxon>Notodromas</taxon>
    </lineage>
</organism>
<reference evidence="1" key="1">
    <citation type="submission" date="2020-11" db="EMBL/GenBank/DDBJ databases">
        <authorList>
            <person name="Tran Van P."/>
        </authorList>
    </citation>
    <scope>NUCLEOTIDE SEQUENCE</scope>
</reference>
<keyword evidence="2" id="KW-1185">Reference proteome</keyword>
<accession>A0A7R9C144</accession>
<dbReference type="EMBL" id="OA888921">
    <property type="protein sequence ID" value="CAD7284078.1"/>
    <property type="molecule type" value="Genomic_DNA"/>
</dbReference>
<gene>
    <name evidence="1" type="ORF">NMOB1V02_LOCUS11686</name>
</gene>
<dbReference type="Proteomes" id="UP000678499">
    <property type="component" value="Unassembled WGS sequence"/>
</dbReference>